<sequence length="330" mass="36729">MPRRTMTITRLWAHPRGDRKTRLDLSKLSESDGDLLHLFHGFAVEVTADQLLKAATESYANPIDVKSVGRAVTLCVEVGRYGETGTITNVHTMATVGAFTKDDATSVKTHGTLLVPMGATSGLLFVERAANQSGVLRVLERFHEKFELAFPDIKLETEPVVESEAWLKRASLTRVSAYSTRKPTDVADTGDLNATTRQLGDLAHTLRPPQGKKELPRWVYDKLAQGELDARQLLHFRDDEQPEEVEVTLELNGQSKTFVLGREKQPSISMLMSKSGEDAWQLEKVRTFVLAQATELFDRLGVDWRPSFATGAWTAEQLSARLVNAIEQQA</sequence>
<comment type="caution">
    <text evidence="1">The sequence shown here is derived from an EMBL/GenBank/DDBJ whole genome shotgun (WGS) entry which is preliminary data.</text>
</comment>
<dbReference type="EMBL" id="PJMW01000002">
    <property type="protein sequence ID" value="PKV80467.1"/>
    <property type="molecule type" value="Genomic_DNA"/>
</dbReference>
<dbReference type="Proteomes" id="UP000233766">
    <property type="component" value="Unassembled WGS sequence"/>
</dbReference>
<proteinExistence type="predicted"/>
<gene>
    <name evidence="1" type="ORF">ATK86_4894</name>
</gene>
<evidence type="ECO:0000313" key="1">
    <source>
        <dbReference type="EMBL" id="PKV80467.1"/>
    </source>
</evidence>
<keyword evidence="2" id="KW-1185">Reference proteome</keyword>
<organism evidence="1 2">
    <name type="scientific">Nocardia fluminea</name>
    <dbReference type="NCBI Taxonomy" id="134984"/>
    <lineage>
        <taxon>Bacteria</taxon>
        <taxon>Bacillati</taxon>
        <taxon>Actinomycetota</taxon>
        <taxon>Actinomycetes</taxon>
        <taxon>Mycobacteriales</taxon>
        <taxon>Nocardiaceae</taxon>
        <taxon>Nocardia</taxon>
    </lineage>
</organism>
<accession>A0A2N3VFS8</accession>
<name>A0A2N3VFS8_9NOCA</name>
<dbReference type="AlphaFoldDB" id="A0A2N3VFS8"/>
<evidence type="ECO:0000313" key="2">
    <source>
        <dbReference type="Proteomes" id="UP000233766"/>
    </source>
</evidence>
<reference evidence="1 2" key="1">
    <citation type="submission" date="2017-12" db="EMBL/GenBank/DDBJ databases">
        <title>Sequencing the genomes of 1000 Actinobacteria strains.</title>
        <authorList>
            <person name="Klenk H.-P."/>
        </authorList>
    </citation>
    <scope>NUCLEOTIDE SEQUENCE [LARGE SCALE GENOMIC DNA]</scope>
    <source>
        <strain evidence="1 2">DSM 44489</strain>
    </source>
</reference>
<protein>
    <submittedName>
        <fullName evidence="1">Uncharacterized protein</fullName>
    </submittedName>
</protein>